<name>A0A6H1U349_9CYAN</name>
<dbReference type="AlphaFoldDB" id="A0A6H1U349"/>
<proteinExistence type="predicted"/>
<organism evidence="2 3">
    <name type="scientific">Oxynema aestuarii AP17</name>
    <dbReference type="NCBI Taxonomy" id="2064643"/>
    <lineage>
        <taxon>Bacteria</taxon>
        <taxon>Bacillati</taxon>
        <taxon>Cyanobacteriota</taxon>
        <taxon>Cyanophyceae</taxon>
        <taxon>Oscillatoriophycideae</taxon>
        <taxon>Oscillatoriales</taxon>
        <taxon>Oscillatoriaceae</taxon>
        <taxon>Oxynema</taxon>
        <taxon>Oxynema aestuarii</taxon>
    </lineage>
</organism>
<dbReference type="InterPro" id="IPR013196">
    <property type="entry name" value="HTH_11"/>
</dbReference>
<dbReference type="EMBL" id="CP051167">
    <property type="protein sequence ID" value="QIZ73308.1"/>
    <property type="molecule type" value="Genomic_DNA"/>
</dbReference>
<dbReference type="InterPro" id="IPR036388">
    <property type="entry name" value="WH-like_DNA-bd_sf"/>
</dbReference>
<keyword evidence="3" id="KW-1185">Reference proteome</keyword>
<evidence type="ECO:0000313" key="2">
    <source>
        <dbReference type="EMBL" id="QIZ73308.1"/>
    </source>
</evidence>
<dbReference type="RefSeq" id="WP_168571454.1">
    <property type="nucleotide sequence ID" value="NZ_CP051167.1"/>
</dbReference>
<dbReference type="KEGG" id="oxy:HCG48_24140"/>
<gene>
    <name evidence="2" type="ORF">HCG48_24140</name>
</gene>
<dbReference type="InterPro" id="IPR011991">
    <property type="entry name" value="ArsR-like_HTH"/>
</dbReference>
<dbReference type="Gene3D" id="1.10.10.10">
    <property type="entry name" value="Winged helix-like DNA-binding domain superfamily/Winged helix DNA-binding domain"/>
    <property type="match status" value="1"/>
</dbReference>
<dbReference type="Proteomes" id="UP000500857">
    <property type="component" value="Chromosome"/>
</dbReference>
<dbReference type="InterPro" id="IPR036390">
    <property type="entry name" value="WH_DNA-bd_sf"/>
</dbReference>
<protein>
    <submittedName>
        <fullName evidence="2">Transcriptional regulator</fullName>
    </submittedName>
</protein>
<sequence>MEEKQKAKHQILYLLKMYGPQSAAELAEQLQVSPMAIRQHLQNLKADLQVTYEEDRRPLGRPVKLWQLTERSADLFPNAHADLMVDMLQNVEKLFGASALEKVLAERAKQQVETYSQVLAEPEDDRERGDRQSELGRRVRHLAEIRDREGYMARAIAREDGSFLLVENHCPIQTAAHTCQLLCHWEMKVFQTLLGPEVSVERVEHIMEGDRRCAYAIALNPKRPSIET</sequence>
<dbReference type="CDD" id="cd00090">
    <property type="entry name" value="HTH_ARSR"/>
    <property type="match status" value="1"/>
</dbReference>
<dbReference type="SUPFAM" id="SSF46785">
    <property type="entry name" value="Winged helix' DNA-binding domain"/>
    <property type="match status" value="1"/>
</dbReference>
<accession>A0A6H1U349</accession>
<evidence type="ECO:0000313" key="3">
    <source>
        <dbReference type="Proteomes" id="UP000500857"/>
    </source>
</evidence>
<dbReference type="Pfam" id="PF08279">
    <property type="entry name" value="HTH_11"/>
    <property type="match status" value="1"/>
</dbReference>
<feature type="domain" description="Helix-turn-helix type 11" evidence="1">
    <location>
        <begin position="9"/>
        <end position="48"/>
    </location>
</feature>
<reference evidence="2 3" key="1">
    <citation type="submission" date="2020-04" db="EMBL/GenBank/DDBJ databases">
        <authorList>
            <person name="Basu S."/>
            <person name="Maruthanayagam V."/>
            <person name="Chakraborty S."/>
            <person name="Pramanik A."/>
            <person name="Mukherjee J."/>
            <person name="Brink B."/>
        </authorList>
    </citation>
    <scope>NUCLEOTIDE SEQUENCE [LARGE SCALE GENOMIC DNA]</scope>
    <source>
        <strain evidence="2 3">AP17</strain>
    </source>
</reference>
<evidence type="ECO:0000259" key="1">
    <source>
        <dbReference type="Pfam" id="PF08279"/>
    </source>
</evidence>